<comment type="caution">
    <text evidence="2">The sequence shown here is derived from an EMBL/GenBank/DDBJ whole genome shotgun (WGS) entry which is preliminary data.</text>
</comment>
<proteinExistence type="predicted"/>
<evidence type="ECO:0000313" key="3">
    <source>
        <dbReference type="Proteomes" id="UP000557204"/>
    </source>
</evidence>
<evidence type="ECO:0000259" key="1">
    <source>
        <dbReference type="Pfam" id="PF14534"/>
    </source>
</evidence>
<keyword evidence="3" id="KW-1185">Reference proteome</keyword>
<dbReference type="EMBL" id="JABFAJ010000003">
    <property type="protein sequence ID" value="NNU26164.1"/>
    <property type="molecule type" value="Genomic_DNA"/>
</dbReference>
<dbReference type="Pfam" id="PF14534">
    <property type="entry name" value="DUF4440"/>
    <property type="match status" value="1"/>
</dbReference>
<name>A0A849JUA6_9MICO</name>
<accession>A0A849JUA6</accession>
<evidence type="ECO:0000313" key="2">
    <source>
        <dbReference type="EMBL" id="NNU26164.1"/>
    </source>
</evidence>
<dbReference type="SUPFAM" id="SSF54427">
    <property type="entry name" value="NTF2-like"/>
    <property type="match status" value="1"/>
</dbReference>
<dbReference type="Proteomes" id="UP000557204">
    <property type="component" value="Unassembled WGS sequence"/>
</dbReference>
<protein>
    <submittedName>
        <fullName evidence="2">Nuclear transport factor 2 family protein</fullName>
    </submittedName>
</protein>
<organism evidence="2 3">
    <name type="scientific">Isoptericola sediminis</name>
    <dbReference type="NCBI Taxonomy" id="2733572"/>
    <lineage>
        <taxon>Bacteria</taxon>
        <taxon>Bacillati</taxon>
        <taxon>Actinomycetota</taxon>
        <taxon>Actinomycetes</taxon>
        <taxon>Micrococcales</taxon>
        <taxon>Promicromonosporaceae</taxon>
        <taxon>Isoptericola</taxon>
    </lineage>
</organism>
<dbReference type="InterPro" id="IPR032710">
    <property type="entry name" value="NTF2-like_dom_sf"/>
</dbReference>
<feature type="domain" description="DUF4440" evidence="1">
    <location>
        <begin position="13"/>
        <end position="113"/>
    </location>
</feature>
<dbReference type="Gene3D" id="3.10.450.50">
    <property type="match status" value="1"/>
</dbReference>
<dbReference type="InterPro" id="IPR027843">
    <property type="entry name" value="DUF4440"/>
</dbReference>
<sequence>MTSHGSPQPLDHVLDLERELQTPACRADETRLRELLAADFVEIGASGRRWDLDSILAMLRDESTEDDGAVITLTGLTGRVLAPGVVQVFWESDQAGRRARRTSIWCERAGGWQQVSHQGTPVP</sequence>
<dbReference type="RefSeq" id="WP_171245670.1">
    <property type="nucleotide sequence ID" value="NZ_JABFAJ010000003.1"/>
</dbReference>
<dbReference type="AlphaFoldDB" id="A0A849JUA6"/>
<gene>
    <name evidence="2" type="ORF">HLI28_01210</name>
</gene>
<reference evidence="2 3" key="1">
    <citation type="submission" date="2020-05" db="EMBL/GenBank/DDBJ databases">
        <title>Genome sequence of Isoptericola sp. JC619 isolated from Chilika lagoon, India.</title>
        <authorList>
            <person name="Kumar D."/>
            <person name="Appam K."/>
            <person name="Gandham S."/>
            <person name="Uppada J."/>
            <person name="Sasikala C."/>
            <person name="Venkata Ramana C."/>
        </authorList>
    </citation>
    <scope>NUCLEOTIDE SEQUENCE [LARGE SCALE GENOMIC DNA]</scope>
    <source>
        <strain evidence="2 3">JC619</strain>
    </source>
</reference>